<dbReference type="InterPro" id="IPR046342">
    <property type="entry name" value="CBS_dom_sf"/>
</dbReference>
<dbReference type="Pfam" id="PF00571">
    <property type="entry name" value="CBS"/>
    <property type="match status" value="2"/>
</dbReference>
<name>A0A328Q3B6_9EURY</name>
<dbReference type="GeneID" id="3855205"/>
<dbReference type="InterPro" id="IPR051257">
    <property type="entry name" value="Diverse_CBS-Domain"/>
</dbReference>
<feature type="domain" description="CBS" evidence="3">
    <location>
        <begin position="75"/>
        <end position="132"/>
    </location>
</feature>
<dbReference type="EMBL" id="NGJK01000077">
    <property type="protein sequence ID" value="RAP02795.1"/>
    <property type="molecule type" value="Genomic_DNA"/>
</dbReference>
<dbReference type="SUPFAM" id="SSF54631">
    <property type="entry name" value="CBS-domain pair"/>
    <property type="match status" value="1"/>
</dbReference>
<protein>
    <recommendedName>
        <fullName evidence="3">CBS domain-containing protein</fullName>
    </recommendedName>
</protein>
<dbReference type="RefSeq" id="WP_011406799.1">
    <property type="nucleotide sequence ID" value="NZ_CATZNA010000034.1"/>
</dbReference>
<dbReference type="AlphaFoldDB" id="A0A328Q3B6"/>
<gene>
    <name evidence="4" type="ORF">CA615_06070</name>
</gene>
<dbReference type="Proteomes" id="UP000248557">
    <property type="component" value="Unassembled WGS sequence"/>
</dbReference>
<reference evidence="4 5" key="1">
    <citation type="submission" date="2017-05" db="EMBL/GenBank/DDBJ databases">
        <title>Host range expansion of the Methanosphaera genus to humans and monogastric animals involves recent and extensive reduction in genome content.</title>
        <authorList>
            <person name="Hoedt E.C."/>
            <person name="Volmer J.G."/>
            <person name="Parks D.H."/>
            <person name="Rosewarne C.P."/>
            <person name="Denman S.E."/>
            <person name="Mcsweeney C.S."/>
            <person name="O Cuiv P."/>
            <person name="Hugenholtz P."/>
            <person name="Tyson G.W."/>
            <person name="Morrison M."/>
        </authorList>
    </citation>
    <scope>NUCLEOTIDE SEQUENCE [LARGE SCALE GENOMIC DNA]</scope>
    <source>
        <strain evidence="4 5">PA5</strain>
    </source>
</reference>
<dbReference type="PROSITE" id="PS51371">
    <property type="entry name" value="CBS"/>
    <property type="match status" value="2"/>
</dbReference>
<sequence length="132" mass="14764">MIVKEVMNKNIYYIGPDESVRFALKELYSLGVHRLFVFDDNDCPIGVISYEDIILLEGSEDTMIDLDMVKVSDLMTEHITTINANAKIQDAANLILRAEVSGLLVVENDKNVGVLTKTDICRLVSFSDVIPK</sequence>
<evidence type="ECO:0000259" key="3">
    <source>
        <dbReference type="PROSITE" id="PS51371"/>
    </source>
</evidence>
<dbReference type="OMA" id="TDICRMV"/>
<evidence type="ECO:0000256" key="2">
    <source>
        <dbReference type="PROSITE-ProRule" id="PRU00703"/>
    </source>
</evidence>
<dbReference type="SMART" id="SM00116">
    <property type="entry name" value="CBS"/>
    <property type="match status" value="2"/>
</dbReference>
<organism evidence="4 5">
    <name type="scientific">Methanosphaera stadtmanae</name>
    <dbReference type="NCBI Taxonomy" id="2317"/>
    <lineage>
        <taxon>Archaea</taxon>
        <taxon>Methanobacteriati</taxon>
        <taxon>Methanobacteriota</taxon>
        <taxon>Methanomada group</taxon>
        <taxon>Methanobacteria</taxon>
        <taxon>Methanobacteriales</taxon>
        <taxon>Methanobacteriaceae</taxon>
        <taxon>Methanosphaera</taxon>
    </lineage>
</organism>
<accession>A0A328Q3B6</accession>
<evidence type="ECO:0000313" key="5">
    <source>
        <dbReference type="Proteomes" id="UP000248557"/>
    </source>
</evidence>
<dbReference type="Gene3D" id="3.10.580.10">
    <property type="entry name" value="CBS-domain"/>
    <property type="match status" value="1"/>
</dbReference>
<dbReference type="InterPro" id="IPR000644">
    <property type="entry name" value="CBS_dom"/>
</dbReference>
<evidence type="ECO:0000256" key="1">
    <source>
        <dbReference type="ARBA" id="ARBA00023122"/>
    </source>
</evidence>
<comment type="caution">
    <text evidence="4">The sequence shown here is derived from an EMBL/GenBank/DDBJ whole genome shotgun (WGS) entry which is preliminary data.</text>
</comment>
<dbReference type="PANTHER" id="PTHR43080">
    <property type="entry name" value="CBS DOMAIN-CONTAINING PROTEIN CBSX3, MITOCHONDRIAL"/>
    <property type="match status" value="1"/>
</dbReference>
<feature type="domain" description="CBS" evidence="3">
    <location>
        <begin position="7"/>
        <end position="63"/>
    </location>
</feature>
<keyword evidence="1 2" id="KW-0129">CBS domain</keyword>
<evidence type="ECO:0000313" key="4">
    <source>
        <dbReference type="EMBL" id="RAP02795.1"/>
    </source>
</evidence>
<proteinExistence type="predicted"/>
<dbReference type="PANTHER" id="PTHR43080:SF2">
    <property type="entry name" value="CBS DOMAIN-CONTAINING PROTEIN"/>
    <property type="match status" value="1"/>
</dbReference>